<comment type="caution">
    <text evidence="1">The sequence shown here is derived from an EMBL/GenBank/DDBJ whole genome shotgun (WGS) entry which is preliminary data.</text>
</comment>
<keyword evidence="2" id="KW-1185">Reference proteome</keyword>
<evidence type="ECO:0000313" key="2">
    <source>
        <dbReference type="Proteomes" id="UP000308836"/>
    </source>
</evidence>
<sequence>MMKKKTGWLISLAMIVFLTAYVADGKKRNENPVPDLPGTFQQADFPKDFLTFYAQEDAYEYISQSEYTTTGGRYTLKGTTIVFEDGPLARQEATIERDVLTLGNVVFHKVSQLPTQIGYE</sequence>
<accession>A0AC61R9L2</accession>
<proteinExistence type="predicted"/>
<protein>
    <submittedName>
        <fullName evidence="1">Uncharacterized protein</fullName>
    </submittedName>
</protein>
<gene>
    <name evidence="1" type="ORF">E5336_02660</name>
</gene>
<reference evidence="1" key="1">
    <citation type="submission" date="2019-04" db="EMBL/GenBank/DDBJ databases">
        <title>Microbes associate with the intestines of laboratory mice.</title>
        <authorList>
            <person name="Navarre W."/>
            <person name="Wong E."/>
            <person name="Huang K."/>
            <person name="Tropini C."/>
            <person name="Ng K."/>
            <person name="Yu B."/>
        </authorList>
    </citation>
    <scope>NUCLEOTIDE SEQUENCE</scope>
    <source>
        <strain evidence="1">NM09_H32</strain>
    </source>
</reference>
<dbReference type="EMBL" id="SRYG01000004">
    <property type="protein sequence ID" value="TGY66711.1"/>
    <property type="molecule type" value="Genomic_DNA"/>
</dbReference>
<name>A0AC61R9L2_9FIRM</name>
<organism evidence="1 2">
    <name type="scientific">Dubosiella muris</name>
    <dbReference type="NCBI Taxonomy" id="3038133"/>
    <lineage>
        <taxon>Bacteria</taxon>
        <taxon>Bacillati</taxon>
        <taxon>Bacillota</taxon>
        <taxon>Erysipelotrichia</taxon>
        <taxon>Erysipelotrichales</taxon>
        <taxon>Erysipelotrichaceae</taxon>
        <taxon>Dubosiella</taxon>
    </lineage>
</organism>
<dbReference type="Proteomes" id="UP000308836">
    <property type="component" value="Unassembled WGS sequence"/>
</dbReference>
<evidence type="ECO:0000313" key="1">
    <source>
        <dbReference type="EMBL" id="TGY66711.1"/>
    </source>
</evidence>